<dbReference type="PANTHER" id="PTHR38075:SF1">
    <property type="entry name" value="DUF4139 DOMAIN-CONTAINING PROTEIN"/>
    <property type="match status" value="1"/>
</dbReference>
<proteinExistence type="predicted"/>
<evidence type="ECO:0000313" key="4">
    <source>
        <dbReference type="Proteomes" id="UP000092952"/>
    </source>
</evidence>
<dbReference type="Proteomes" id="UP000092952">
    <property type="component" value="Chromosome"/>
</dbReference>
<dbReference type="OrthoDB" id="9808067at2"/>
<evidence type="ECO:0000259" key="2">
    <source>
        <dbReference type="Pfam" id="PF13598"/>
    </source>
</evidence>
<evidence type="ECO:0000313" key="3">
    <source>
        <dbReference type="EMBL" id="ANX04122.1"/>
    </source>
</evidence>
<keyword evidence="4" id="KW-1185">Reference proteome</keyword>
<gene>
    <name evidence="3" type="ORF">PG2T_07975</name>
</gene>
<reference evidence="4" key="1">
    <citation type="submission" date="2016-03" db="EMBL/GenBank/DDBJ databases">
        <title>Complete genome sequence of Solimmundus cernigliae, representing a novel lineage of polycyclic aromatic hydrocarbon degraders within the Gammaproteobacteria.</title>
        <authorList>
            <person name="Singleton D.R."/>
            <person name="Dickey A.N."/>
            <person name="Scholl E.H."/>
            <person name="Wright F.A."/>
            <person name="Aitken M.D."/>
        </authorList>
    </citation>
    <scope>NUCLEOTIDE SEQUENCE [LARGE SCALE GENOMIC DNA]</scope>
    <source>
        <strain evidence="4">TR3.2</strain>
    </source>
</reference>
<dbReference type="Pfam" id="PF13598">
    <property type="entry name" value="DUF4139"/>
    <property type="match status" value="1"/>
</dbReference>
<dbReference type="STRING" id="1810504.PG2T_07975"/>
<sequence>MRHRLWALALVVGLAQAAPLRSTLEDQKALAVTVYNGDLALVKDTRQVELPAGQSVLELRDVSAQMRPETALLRVADGKPITLLEQNFDFDLLTPAKLLEKYVGRQVRVLRTNPTSGADSSETATVLAASDGVVLRIGDRIETGLPGRLVFDAVPDTLRDRPTLAVSLDSAGAGQRALELSYLTGGLSWQADYVAELAADEKNLALSGWVTLTNRSGTAYRDARLQLVAGDVNLVRPPFHRDMVMEQMATKADAGAMQEESLLDYHLYTLGRPTTLADQQTKQVALLSAPSAKVSKEYRLAGAEYYYAAQAGEIGRALKVAVVLHLDNAKSSGLGLPLPAGVVRVYQRDASGGVQFVGEDRIDHTPQNETAQIKLGDAFDVSARKTQTDFKALAVGKDDRPQFESAYKIELKNAKTTPVTVTVLEPVPGDWQVLQSNLPQDKADAHTARWRVTVPAGGGQTLAYRVRVRF</sequence>
<dbReference type="KEGG" id="gbi:PG2T_07975"/>
<feature type="chain" id="PRO_5008533009" description="DUF4139 domain-containing protein" evidence="1">
    <location>
        <begin position="18"/>
        <end position="470"/>
    </location>
</feature>
<dbReference type="PANTHER" id="PTHR38075">
    <property type="entry name" value="DUF4139 DOMAIN-CONTAINING PROTEIN"/>
    <property type="match status" value="1"/>
</dbReference>
<dbReference type="EMBL" id="CP014671">
    <property type="protein sequence ID" value="ANX04122.1"/>
    <property type="molecule type" value="Genomic_DNA"/>
</dbReference>
<organism evidence="3 4">
    <name type="scientific">Immundisolibacter cernigliae</name>
    <dbReference type="NCBI Taxonomy" id="1810504"/>
    <lineage>
        <taxon>Bacteria</taxon>
        <taxon>Pseudomonadati</taxon>
        <taxon>Pseudomonadota</taxon>
        <taxon>Gammaproteobacteria</taxon>
        <taxon>Immundisolibacterales</taxon>
        <taxon>Immundisolibacteraceae</taxon>
        <taxon>Immundisolibacter</taxon>
    </lineage>
</organism>
<feature type="signal peptide" evidence="1">
    <location>
        <begin position="1"/>
        <end position="17"/>
    </location>
</feature>
<feature type="domain" description="DUF4139" evidence="2">
    <location>
        <begin position="178"/>
        <end position="470"/>
    </location>
</feature>
<keyword evidence="1" id="KW-0732">Signal</keyword>
<dbReference type="AlphaFoldDB" id="A0A1B1YTS3"/>
<accession>A0A1B1YTS3</accession>
<dbReference type="InParanoid" id="A0A1B1YTS3"/>
<dbReference type="InterPro" id="IPR037291">
    <property type="entry name" value="DUF4139"/>
</dbReference>
<protein>
    <recommendedName>
        <fullName evidence="2">DUF4139 domain-containing protein</fullName>
    </recommendedName>
</protein>
<dbReference type="RefSeq" id="WP_068804033.1">
    <property type="nucleotide sequence ID" value="NZ_CP014671.1"/>
</dbReference>
<name>A0A1B1YTS3_9GAMM</name>
<evidence type="ECO:0000256" key="1">
    <source>
        <dbReference type="SAM" id="SignalP"/>
    </source>
</evidence>